<sequence>MEVTLTKDDIFLPEYRGRLTEGISFNKNINAVLWVDIRLAQLHRYKLDSSKHEVLELPEGESMGTMGFTSDNDVYLIGTKNGISRANFNTKEITFLKEYPTDNAKLRSNEGKVDPWGNMIIGTMCDFPYEHNMEPIGTLYRINSSLDMEILETDCFVPNGLGFNAEKTKFFWVDSETNTIFQYDYDPQTHEFSNKQPFFKLVQFCEGAPDGMFLSTKEEFWVATFGGSCVLRINMKGELVQKFNIPAKQVTCMTIGGGYLWINTCLIGSTDLKNKAELTTEGDLGGYLFKYKLDEDVGEEAQYLFNFQ</sequence>
<dbReference type="Proteomes" id="UP001152531">
    <property type="component" value="Unassembled WGS sequence"/>
</dbReference>
<reference evidence="1" key="1">
    <citation type="submission" date="2022-06" db="EMBL/GenBank/DDBJ databases">
        <authorList>
            <person name="Legras J.-L."/>
            <person name="Devillers H."/>
            <person name="Grondin C."/>
        </authorList>
    </citation>
    <scope>NUCLEOTIDE SEQUENCE</scope>
    <source>
        <strain evidence="1">CLIB 1444</strain>
    </source>
</reference>
<accession>A0ACA9YDN3</accession>
<name>A0ACA9YDN3_9ASCO</name>
<proteinExistence type="predicted"/>
<evidence type="ECO:0000313" key="2">
    <source>
        <dbReference type="Proteomes" id="UP001152531"/>
    </source>
</evidence>
<comment type="caution">
    <text evidence="1">The sequence shown here is derived from an EMBL/GenBank/DDBJ whole genome shotgun (WGS) entry which is preliminary data.</text>
</comment>
<gene>
    <name evidence="1" type="ORF">CLIB1444_13S01948</name>
</gene>
<protein>
    <submittedName>
        <fullName evidence="1">Uncharacterized protein</fullName>
    </submittedName>
</protein>
<organism evidence="1 2">
    <name type="scientific">[Candida] jaroonii</name>
    <dbReference type="NCBI Taxonomy" id="467808"/>
    <lineage>
        <taxon>Eukaryota</taxon>
        <taxon>Fungi</taxon>
        <taxon>Dikarya</taxon>
        <taxon>Ascomycota</taxon>
        <taxon>Saccharomycotina</taxon>
        <taxon>Pichiomycetes</taxon>
        <taxon>Debaryomycetaceae</taxon>
        <taxon>Yamadazyma</taxon>
    </lineage>
</organism>
<keyword evidence="2" id="KW-1185">Reference proteome</keyword>
<evidence type="ECO:0000313" key="1">
    <source>
        <dbReference type="EMBL" id="CAH6723172.1"/>
    </source>
</evidence>
<dbReference type="EMBL" id="CALSDN010000013">
    <property type="protein sequence ID" value="CAH6723172.1"/>
    <property type="molecule type" value="Genomic_DNA"/>
</dbReference>